<dbReference type="Proteomes" id="UP001186041">
    <property type="component" value="Unassembled WGS sequence"/>
</dbReference>
<evidence type="ECO:0000256" key="1">
    <source>
        <dbReference type="SAM" id="MobiDB-lite"/>
    </source>
</evidence>
<comment type="caution">
    <text evidence="2">The sequence shown here is derived from an EMBL/GenBank/DDBJ whole genome shotgun (WGS) entry which is preliminary data.</text>
</comment>
<evidence type="ECO:0000313" key="2">
    <source>
        <dbReference type="EMBL" id="MDV7294390.1"/>
    </source>
</evidence>
<feature type="region of interest" description="Disordered" evidence="1">
    <location>
        <begin position="1"/>
        <end position="30"/>
    </location>
</feature>
<proteinExistence type="predicted"/>
<gene>
    <name evidence="2" type="ORF">R4485_29970</name>
</gene>
<protein>
    <submittedName>
        <fullName evidence="2">Uncharacterized protein</fullName>
    </submittedName>
</protein>
<evidence type="ECO:0000313" key="3">
    <source>
        <dbReference type="Proteomes" id="UP001186041"/>
    </source>
</evidence>
<accession>A0AAE5AGC4</accession>
<sequence length="92" mass="9658">MDLDADVWWGKDGGSRPNNPLSSEPGPSGVEAVLNAANANAAASAAAAPVRSDRERNLQSAVDDIRTWCHGYGLTGAAPVQEILNIIRSHHV</sequence>
<name>A0AAE5AGC4_MYCFO</name>
<reference evidence="2" key="1">
    <citation type="submission" date="2023-10" db="EMBL/GenBank/DDBJ databases">
        <title>Mycolicibacterium fortuitum clinical isolates causing pulmonary infections in humans.</title>
        <authorList>
            <person name="Mejia-Ponce P.M."/>
            <person name="Zenteno-Cuevas R."/>
            <person name="Licona-Cassani C."/>
        </authorList>
    </citation>
    <scope>NUCLEOTIDE SEQUENCE</scope>
    <source>
        <strain evidence="2">M8</strain>
    </source>
</reference>
<dbReference type="RefSeq" id="WP_317722619.1">
    <property type="nucleotide sequence ID" value="NZ_JAWLVK010000038.1"/>
</dbReference>
<dbReference type="EMBL" id="JAWLVV010000039">
    <property type="protein sequence ID" value="MDV7294390.1"/>
    <property type="molecule type" value="Genomic_DNA"/>
</dbReference>
<dbReference type="AlphaFoldDB" id="A0AAE5AGC4"/>
<organism evidence="2 3">
    <name type="scientific">Mycolicibacterium fortuitum</name>
    <name type="common">Mycobacterium fortuitum</name>
    <dbReference type="NCBI Taxonomy" id="1766"/>
    <lineage>
        <taxon>Bacteria</taxon>
        <taxon>Bacillati</taxon>
        <taxon>Actinomycetota</taxon>
        <taxon>Actinomycetes</taxon>
        <taxon>Mycobacteriales</taxon>
        <taxon>Mycobacteriaceae</taxon>
        <taxon>Mycolicibacterium</taxon>
    </lineage>
</organism>